<feature type="transmembrane region" description="Helical" evidence="1">
    <location>
        <begin position="21"/>
        <end position="40"/>
    </location>
</feature>
<reference evidence="2 3" key="1">
    <citation type="journal article" date="2022" name="Int. J. Syst. Evol. Microbiol.">
        <title>Apilactobacillus apisilvae sp. nov., Nicolia spurrieriana gen. nov. sp. nov., Bombilactobacillus folatiphilus sp. nov. and Bombilactobacillus thymidiniphilus sp. nov., four new lactic acid bacterial isolates from stingless bees Tetragonula carbonaria and Austroplebeia australis.</title>
        <authorList>
            <person name="Oliphant S.A."/>
            <person name="Watson-Haigh N.S."/>
            <person name="Sumby K.M."/>
            <person name="Gardner J."/>
            <person name="Groom S."/>
            <person name="Jiranek V."/>
        </authorList>
    </citation>
    <scope>NUCLEOTIDE SEQUENCE [LARGE SCALE GENOMIC DNA]</scope>
    <source>
        <strain evidence="2 3">SG4_A1</strain>
    </source>
</reference>
<protein>
    <recommendedName>
        <fullName evidence="4">ABC transporter permease</fullName>
    </recommendedName>
</protein>
<sequence>MMTKWGSVLTVTFKEQFKLATQTLLINLLVLVISTVYFWANSGRKNLNDIFIGDFILWSFIFLIVAFIRILRRSLQHARSNRFRLLPIADWKLYLAQITSATLSFAYFCLVDVILGILLMLAEGVPFSGDFMSVLNIFASFIIWLIIGLIIGQTFWLAFIQLISFCSNLILQKIPGGSVTIVKVAIYVVVAFICMFIYSLVSNLIPQDFLLDMSTSNDLKLFNGLIWMMMKLDLLVFVLTAIVVSINAYIFSKLETNR</sequence>
<evidence type="ECO:0000313" key="3">
    <source>
        <dbReference type="Proteomes" id="UP000831947"/>
    </source>
</evidence>
<feature type="transmembrane region" description="Helical" evidence="1">
    <location>
        <begin position="93"/>
        <end position="121"/>
    </location>
</feature>
<keyword evidence="1" id="KW-0812">Transmembrane</keyword>
<proteinExistence type="predicted"/>
<accession>A0ABY4PE80</accession>
<keyword evidence="1" id="KW-1133">Transmembrane helix</keyword>
<feature type="transmembrane region" description="Helical" evidence="1">
    <location>
        <begin position="184"/>
        <end position="205"/>
    </location>
</feature>
<feature type="transmembrane region" description="Helical" evidence="1">
    <location>
        <begin position="141"/>
        <end position="163"/>
    </location>
</feature>
<dbReference type="EMBL" id="CP093365">
    <property type="protein sequence ID" value="UQS84088.1"/>
    <property type="molecule type" value="Genomic_DNA"/>
</dbReference>
<evidence type="ECO:0000256" key="1">
    <source>
        <dbReference type="SAM" id="Phobius"/>
    </source>
</evidence>
<dbReference type="Proteomes" id="UP000831947">
    <property type="component" value="Chromosome"/>
</dbReference>
<evidence type="ECO:0000313" key="2">
    <source>
        <dbReference type="EMBL" id="UQS84088.1"/>
    </source>
</evidence>
<organism evidence="2 3">
    <name type="scientific">Bombilactobacillus thymidiniphilus</name>
    <dbReference type="NCBI Taxonomy" id="2923363"/>
    <lineage>
        <taxon>Bacteria</taxon>
        <taxon>Bacillati</taxon>
        <taxon>Bacillota</taxon>
        <taxon>Bacilli</taxon>
        <taxon>Lactobacillales</taxon>
        <taxon>Lactobacillaceae</taxon>
        <taxon>Bombilactobacillus</taxon>
    </lineage>
</organism>
<dbReference type="RefSeq" id="WP_249513272.1">
    <property type="nucleotide sequence ID" value="NZ_CP093365.1"/>
</dbReference>
<keyword evidence="1" id="KW-0472">Membrane</keyword>
<keyword evidence="3" id="KW-1185">Reference proteome</keyword>
<feature type="transmembrane region" description="Helical" evidence="1">
    <location>
        <begin position="52"/>
        <end position="72"/>
    </location>
</feature>
<evidence type="ECO:0008006" key="4">
    <source>
        <dbReference type="Google" id="ProtNLM"/>
    </source>
</evidence>
<feature type="transmembrane region" description="Helical" evidence="1">
    <location>
        <begin position="225"/>
        <end position="251"/>
    </location>
</feature>
<name>A0ABY4PE80_9LACO</name>
<gene>
    <name evidence="2" type="ORF">MOO47_02740</name>
</gene>